<dbReference type="Proteomes" id="UP000332933">
    <property type="component" value="Unassembled WGS sequence"/>
</dbReference>
<dbReference type="Gene3D" id="1.10.239.10">
    <property type="entry name" value="Elicitin domain"/>
    <property type="match status" value="1"/>
</dbReference>
<sequence>MFTKLIHVLVVAAVTVSAAECVATDFAPVVAQTTSCSTDSGQNVSFAAFDPTKLTQYAALCAVPSCKTLFTGVSALTCTVGGAPLSAAALLCAGTTTTNTTNTTNATSAAPTTTAATTTATTAAPTTTPAAGKNSAISVAISGVALAAMAATLA</sequence>
<dbReference type="EMBL" id="CAADRA010006737">
    <property type="protein sequence ID" value="VFT96482.1"/>
    <property type="molecule type" value="Genomic_DNA"/>
</dbReference>
<dbReference type="GO" id="GO:0005576">
    <property type="term" value="C:extracellular region"/>
    <property type="evidence" value="ECO:0007669"/>
    <property type="project" value="InterPro"/>
</dbReference>
<name>A0A485LEX2_9STRA</name>
<keyword evidence="4" id="KW-1185">Reference proteome</keyword>
<organism evidence="3 4">
    <name type="scientific">Aphanomyces stellatus</name>
    <dbReference type="NCBI Taxonomy" id="120398"/>
    <lineage>
        <taxon>Eukaryota</taxon>
        <taxon>Sar</taxon>
        <taxon>Stramenopiles</taxon>
        <taxon>Oomycota</taxon>
        <taxon>Saprolegniomycetes</taxon>
        <taxon>Saprolegniales</taxon>
        <taxon>Verrucalvaceae</taxon>
        <taxon>Aphanomyces</taxon>
    </lineage>
</organism>
<evidence type="ECO:0000313" key="3">
    <source>
        <dbReference type="EMBL" id="VFT96482.1"/>
    </source>
</evidence>
<dbReference type="AlphaFoldDB" id="A0A485LEX2"/>
<dbReference type="InterPro" id="IPR036470">
    <property type="entry name" value="Elicitin_sf"/>
</dbReference>
<feature type="chain" id="PRO_5036116463" evidence="1">
    <location>
        <begin position="22"/>
        <end position="154"/>
    </location>
</feature>
<gene>
    <name evidence="3" type="primary">Aste57867_19784</name>
    <name evidence="2" type="ORF">As57867_019719</name>
    <name evidence="3" type="ORF">ASTE57867_19784</name>
</gene>
<evidence type="ECO:0000313" key="4">
    <source>
        <dbReference type="Proteomes" id="UP000332933"/>
    </source>
</evidence>
<accession>A0A485LEX2</accession>
<feature type="signal peptide" evidence="1">
    <location>
        <begin position="1"/>
        <end position="21"/>
    </location>
</feature>
<reference evidence="2" key="2">
    <citation type="submission" date="2019-06" db="EMBL/GenBank/DDBJ databases">
        <title>Genomics analysis of Aphanomyces spp. identifies a new class of oomycete effector associated with host adaptation.</title>
        <authorList>
            <person name="Gaulin E."/>
        </authorList>
    </citation>
    <scope>NUCLEOTIDE SEQUENCE</scope>
    <source>
        <strain evidence="2">CBS 578.67</strain>
    </source>
</reference>
<keyword evidence="1" id="KW-0732">Signal</keyword>
<dbReference type="EMBL" id="VJMH01006714">
    <property type="protein sequence ID" value="KAF0688611.1"/>
    <property type="molecule type" value="Genomic_DNA"/>
</dbReference>
<proteinExistence type="predicted"/>
<evidence type="ECO:0000256" key="1">
    <source>
        <dbReference type="SAM" id="SignalP"/>
    </source>
</evidence>
<evidence type="ECO:0000313" key="2">
    <source>
        <dbReference type="EMBL" id="KAF0688611.1"/>
    </source>
</evidence>
<dbReference type="SUPFAM" id="SSF48647">
    <property type="entry name" value="Fungal elicitin"/>
    <property type="match status" value="1"/>
</dbReference>
<protein>
    <submittedName>
        <fullName evidence="3">Aste57867_19784 protein</fullName>
    </submittedName>
</protein>
<reference evidence="3 4" key="1">
    <citation type="submission" date="2019-03" db="EMBL/GenBank/DDBJ databases">
        <authorList>
            <person name="Gaulin E."/>
            <person name="Dumas B."/>
        </authorList>
    </citation>
    <scope>NUCLEOTIDE SEQUENCE [LARGE SCALE GENOMIC DNA]</scope>
    <source>
        <strain evidence="3">CBS 568.67</strain>
    </source>
</reference>